<name>A0ABP8N923_9BACT</name>
<accession>A0ABP8N923</accession>
<proteinExistence type="predicted"/>
<gene>
    <name evidence="1" type="ORF">GCM10023093_05800</name>
</gene>
<comment type="caution">
    <text evidence="1">The sequence shown here is derived from an EMBL/GenBank/DDBJ whole genome shotgun (WGS) entry which is preliminary data.</text>
</comment>
<reference evidence="2" key="1">
    <citation type="journal article" date="2019" name="Int. J. Syst. Evol. Microbiol.">
        <title>The Global Catalogue of Microorganisms (GCM) 10K type strain sequencing project: providing services to taxonomists for standard genome sequencing and annotation.</title>
        <authorList>
            <consortium name="The Broad Institute Genomics Platform"/>
            <consortium name="The Broad Institute Genome Sequencing Center for Infectious Disease"/>
            <person name="Wu L."/>
            <person name="Ma J."/>
        </authorList>
    </citation>
    <scope>NUCLEOTIDE SEQUENCE [LARGE SCALE GENOMIC DNA]</scope>
    <source>
        <strain evidence="2">JCM 32105</strain>
    </source>
</reference>
<dbReference type="EMBL" id="BAABFA010000005">
    <property type="protein sequence ID" value="GAA4461329.1"/>
    <property type="molecule type" value="Genomic_DNA"/>
</dbReference>
<evidence type="ECO:0000313" key="1">
    <source>
        <dbReference type="EMBL" id="GAA4461329.1"/>
    </source>
</evidence>
<organism evidence="1 2">
    <name type="scientific">Nemorincola caseinilytica</name>
    <dbReference type="NCBI Taxonomy" id="2054315"/>
    <lineage>
        <taxon>Bacteria</taxon>
        <taxon>Pseudomonadati</taxon>
        <taxon>Bacteroidota</taxon>
        <taxon>Chitinophagia</taxon>
        <taxon>Chitinophagales</taxon>
        <taxon>Chitinophagaceae</taxon>
        <taxon>Nemorincola</taxon>
    </lineage>
</organism>
<sequence length="105" mass="12370">MLTYKAIRDLYFLLYLYHMKRISLISLLCAIVFASCSKNNCYTCVLYKKANDKTLSQTKFKYCRIKRSDIEQMEADSARTWTATDSKGVVYNMEQVLDCTVDNYW</sequence>
<protein>
    <recommendedName>
        <fullName evidence="3">Lipoprotein</fullName>
    </recommendedName>
</protein>
<evidence type="ECO:0000313" key="2">
    <source>
        <dbReference type="Proteomes" id="UP001500067"/>
    </source>
</evidence>
<dbReference type="Proteomes" id="UP001500067">
    <property type="component" value="Unassembled WGS sequence"/>
</dbReference>
<keyword evidence="2" id="KW-1185">Reference proteome</keyword>
<evidence type="ECO:0008006" key="3">
    <source>
        <dbReference type="Google" id="ProtNLM"/>
    </source>
</evidence>